<dbReference type="EMBL" id="HBUF01343027">
    <property type="protein sequence ID" value="CAG6706125.1"/>
    <property type="molecule type" value="Transcribed_RNA"/>
</dbReference>
<name>A0A8D8UJY5_9HEMI</name>
<proteinExistence type="predicted"/>
<reference evidence="1" key="1">
    <citation type="submission" date="2021-05" db="EMBL/GenBank/DDBJ databases">
        <authorList>
            <person name="Alioto T."/>
            <person name="Alioto T."/>
            <person name="Gomez Garrido J."/>
        </authorList>
    </citation>
    <scope>NUCLEOTIDE SEQUENCE</scope>
</reference>
<dbReference type="AlphaFoldDB" id="A0A8D8UJY5"/>
<accession>A0A8D8UJY5</accession>
<evidence type="ECO:0000313" key="1">
    <source>
        <dbReference type="EMBL" id="CAG6706125.1"/>
    </source>
</evidence>
<protein>
    <submittedName>
        <fullName evidence="1">Uncharacterized protein</fullName>
    </submittedName>
</protein>
<organism evidence="1">
    <name type="scientific">Cacopsylla melanoneura</name>
    <dbReference type="NCBI Taxonomy" id="428564"/>
    <lineage>
        <taxon>Eukaryota</taxon>
        <taxon>Metazoa</taxon>
        <taxon>Ecdysozoa</taxon>
        <taxon>Arthropoda</taxon>
        <taxon>Hexapoda</taxon>
        <taxon>Insecta</taxon>
        <taxon>Pterygota</taxon>
        <taxon>Neoptera</taxon>
        <taxon>Paraneoptera</taxon>
        <taxon>Hemiptera</taxon>
        <taxon>Sternorrhyncha</taxon>
        <taxon>Psylloidea</taxon>
        <taxon>Psyllidae</taxon>
        <taxon>Psyllinae</taxon>
        <taxon>Cacopsylla</taxon>
    </lineage>
</organism>
<sequence>MNQETPTINPQFSKLTSHKTVKEILDYKVYEASVPLIYESKWSKSEDIQINNPCPKWCKAAEQLQQFHKIIEADFININNDLQDKTDQNKFNKAPTKKIRHGHIFRILLWRSFQRRNSRLIRWRDKISIQLTIPIQHIGHRS</sequence>